<evidence type="ECO:0000313" key="11">
    <source>
        <dbReference type="Proteomes" id="UP001167796"/>
    </source>
</evidence>
<dbReference type="Pfam" id="PF02837">
    <property type="entry name" value="Glyco_hydro_2_N"/>
    <property type="match status" value="1"/>
</dbReference>
<feature type="domain" description="Glycosyl hydrolases family 2 sugar binding" evidence="7">
    <location>
        <begin position="57"/>
        <end position="182"/>
    </location>
</feature>
<dbReference type="Pfam" id="PF02836">
    <property type="entry name" value="Glyco_hydro_2_C"/>
    <property type="match status" value="1"/>
</dbReference>
<dbReference type="InterPro" id="IPR032311">
    <property type="entry name" value="DUF4982"/>
</dbReference>
<comment type="caution">
    <text evidence="10">The sequence shown here is derived from an EMBL/GenBank/DDBJ whole genome shotgun (WGS) entry which is preliminary data.</text>
</comment>
<accession>A0ABT9A9P7</accession>
<evidence type="ECO:0000259" key="5">
    <source>
        <dbReference type="Pfam" id="PF00703"/>
    </source>
</evidence>
<organism evidence="10 11">
    <name type="scientific">Hymenobacter mellowenesis</name>
    <dbReference type="NCBI Taxonomy" id="3063995"/>
    <lineage>
        <taxon>Bacteria</taxon>
        <taxon>Pseudomonadati</taxon>
        <taxon>Bacteroidota</taxon>
        <taxon>Cytophagia</taxon>
        <taxon>Cytophagales</taxon>
        <taxon>Hymenobacteraceae</taxon>
        <taxon>Hymenobacter</taxon>
    </lineage>
</organism>
<sequence>MNRFLLVARRTASVALLLSSFPALAQRVTTPFDADWRFLKADAKGAEAPAFADAKWRTLSVPHDWSIEGPYDQANPTSRGGGYLPAGIGWYRKSFTLPATDAQRRVRIEFDGVMANSEVWINGVSLGQRPYGYSSFSYDLTRHLKFGKGQTNVLAVRADNSVQPASRYYTGAGIYRHVRLVSTSPTHFGEGDVYVTTSDLNHETAKVNVKAEVMNQSATASEFVLQTTITYGSRKYGPFEAKGTVAAGKSAEISLPAAINRSILPWSPDSPNLYQAVTTLRQGNAVLDEVTTPFGVREAKFDAAKGFILNGVPIKIKGVCLHHDAGGLGAAVPLDGWRHRLELLKQAGVNGIRTAHNPVAPEFLDLCDQMGFLVMDETFDTWTAAKNNGEQGYNRFFTKWWEADTRAMVLRDRNHPSIVIYSVGNEIHDNLNNPEGFQKYKMQQDLIHQLDPTRPVTMALFRPGQSKVYENGFVETMDVVGQNYRENELVAAHNAKPERKVIGTENGHTLTAWLALRDNQFMAGQFLWAGFDYLGENDWPATTSDLGLFDRIGGWKPIAYQRQSWWSDKPVVHLVRKEGNAGAGPWVANWTPTDFDTYDDGKVEAYSNADEVELFLNGQSLGSKSKPANDAPRAWDVTFAKGTLRAVARNKGQEVATDELKTAGPPARIILTTSRPKLGAGWDDAAYITARVVDANGILCPNADNQLTFTMTGPALLAAVDNGNVASHEGYQVNQRKVYQGQCIAIVKAKSAGGAITVKASAPGLTDGTTTMETTK</sequence>
<reference evidence="10" key="1">
    <citation type="submission" date="2023-07" db="EMBL/GenBank/DDBJ databases">
        <authorList>
            <person name="Kim M.K."/>
        </authorList>
    </citation>
    <scope>NUCLEOTIDE SEQUENCE</scope>
    <source>
        <strain evidence="10">M29</strain>
    </source>
</reference>
<feature type="chain" id="PRO_5046431185" evidence="4">
    <location>
        <begin position="26"/>
        <end position="776"/>
    </location>
</feature>
<dbReference type="InterPro" id="IPR006103">
    <property type="entry name" value="Glyco_hydro_2_cat"/>
</dbReference>
<dbReference type="GO" id="GO:0016787">
    <property type="term" value="F:hydrolase activity"/>
    <property type="evidence" value="ECO:0007669"/>
    <property type="project" value="UniProtKB-KW"/>
</dbReference>
<dbReference type="Proteomes" id="UP001167796">
    <property type="component" value="Unassembled WGS sequence"/>
</dbReference>
<dbReference type="InterPro" id="IPR006104">
    <property type="entry name" value="Glyco_hydro_2_N"/>
</dbReference>
<dbReference type="InterPro" id="IPR006101">
    <property type="entry name" value="Glyco_hydro_2"/>
</dbReference>
<feature type="domain" description="Glycoside hydrolase family 2" evidence="9">
    <location>
        <begin position="670"/>
        <end position="770"/>
    </location>
</feature>
<dbReference type="InterPro" id="IPR008979">
    <property type="entry name" value="Galactose-bd-like_sf"/>
</dbReference>
<keyword evidence="3" id="KW-0326">Glycosidase</keyword>
<keyword evidence="2 10" id="KW-0378">Hydrolase</keyword>
<dbReference type="SUPFAM" id="SSF51445">
    <property type="entry name" value="(Trans)glycosidases"/>
    <property type="match status" value="1"/>
</dbReference>
<dbReference type="Pfam" id="PF00703">
    <property type="entry name" value="Glyco_hydro_2"/>
    <property type="match status" value="1"/>
</dbReference>
<feature type="domain" description="DUF4982" evidence="8">
    <location>
        <begin position="602"/>
        <end position="656"/>
    </location>
</feature>
<protein>
    <submittedName>
        <fullName evidence="10">Glycoside hydrolase family 2 TIM barrel-domain containing protein</fullName>
    </submittedName>
</protein>
<feature type="domain" description="Glycoside hydrolase family 2 immunoglobulin-like beta-sandwich" evidence="5">
    <location>
        <begin position="192"/>
        <end position="297"/>
    </location>
</feature>
<dbReference type="InterPro" id="IPR017853">
    <property type="entry name" value="GH"/>
</dbReference>
<evidence type="ECO:0000256" key="1">
    <source>
        <dbReference type="ARBA" id="ARBA00007401"/>
    </source>
</evidence>
<proteinExistence type="inferred from homology"/>
<comment type="similarity">
    <text evidence="1">Belongs to the glycosyl hydrolase 2 family.</text>
</comment>
<dbReference type="Gene3D" id="2.60.40.10">
    <property type="entry name" value="Immunoglobulins"/>
    <property type="match status" value="3"/>
</dbReference>
<dbReference type="InterPro" id="IPR013783">
    <property type="entry name" value="Ig-like_fold"/>
</dbReference>
<evidence type="ECO:0000313" key="10">
    <source>
        <dbReference type="EMBL" id="MDO7846137.1"/>
    </source>
</evidence>
<dbReference type="PANTHER" id="PTHR42732">
    <property type="entry name" value="BETA-GALACTOSIDASE"/>
    <property type="match status" value="1"/>
</dbReference>
<gene>
    <name evidence="10" type="ORF">Q5H92_07215</name>
</gene>
<dbReference type="InterPro" id="IPR006102">
    <property type="entry name" value="Ig-like_GH2"/>
</dbReference>
<feature type="domain" description="Glycoside hydrolase family 2 catalytic" evidence="6">
    <location>
        <begin position="305"/>
        <end position="512"/>
    </location>
</feature>
<evidence type="ECO:0000259" key="9">
    <source>
        <dbReference type="Pfam" id="PF18565"/>
    </source>
</evidence>
<feature type="signal peptide" evidence="4">
    <location>
        <begin position="1"/>
        <end position="25"/>
    </location>
</feature>
<evidence type="ECO:0000259" key="7">
    <source>
        <dbReference type="Pfam" id="PF02837"/>
    </source>
</evidence>
<dbReference type="InterPro" id="IPR051913">
    <property type="entry name" value="GH2_Domain-Containing"/>
</dbReference>
<evidence type="ECO:0000256" key="2">
    <source>
        <dbReference type="ARBA" id="ARBA00022801"/>
    </source>
</evidence>
<evidence type="ECO:0000259" key="8">
    <source>
        <dbReference type="Pfam" id="PF16355"/>
    </source>
</evidence>
<dbReference type="Gene3D" id="3.20.20.80">
    <property type="entry name" value="Glycosidases"/>
    <property type="match status" value="1"/>
</dbReference>
<evidence type="ECO:0000259" key="6">
    <source>
        <dbReference type="Pfam" id="PF02836"/>
    </source>
</evidence>
<name>A0ABT9A9P7_9BACT</name>
<evidence type="ECO:0000256" key="4">
    <source>
        <dbReference type="SAM" id="SignalP"/>
    </source>
</evidence>
<evidence type="ECO:0000256" key="3">
    <source>
        <dbReference type="ARBA" id="ARBA00023295"/>
    </source>
</evidence>
<dbReference type="InterPro" id="IPR036156">
    <property type="entry name" value="Beta-gal/glucu_dom_sf"/>
</dbReference>
<dbReference type="RefSeq" id="WP_305010826.1">
    <property type="nucleotide sequence ID" value="NZ_JAUQSX010000003.1"/>
</dbReference>
<dbReference type="EMBL" id="JAUQSX010000003">
    <property type="protein sequence ID" value="MDO7846137.1"/>
    <property type="molecule type" value="Genomic_DNA"/>
</dbReference>
<dbReference type="Pfam" id="PF18565">
    <property type="entry name" value="Glyco_hydro2_C5"/>
    <property type="match status" value="1"/>
</dbReference>
<dbReference type="SUPFAM" id="SSF49785">
    <property type="entry name" value="Galactose-binding domain-like"/>
    <property type="match status" value="1"/>
</dbReference>
<keyword evidence="4" id="KW-0732">Signal</keyword>
<keyword evidence="11" id="KW-1185">Reference proteome</keyword>
<dbReference type="Gene3D" id="2.60.120.260">
    <property type="entry name" value="Galactose-binding domain-like"/>
    <property type="match status" value="1"/>
</dbReference>
<dbReference type="PANTHER" id="PTHR42732:SF1">
    <property type="entry name" value="BETA-MANNOSIDASE"/>
    <property type="match status" value="1"/>
</dbReference>
<dbReference type="Pfam" id="PF16355">
    <property type="entry name" value="DUF4982"/>
    <property type="match status" value="1"/>
</dbReference>
<dbReference type="InterPro" id="IPR040605">
    <property type="entry name" value="Glyco_hydro2_dom5"/>
</dbReference>
<dbReference type="SUPFAM" id="SSF49303">
    <property type="entry name" value="beta-Galactosidase/glucuronidase domain"/>
    <property type="match status" value="1"/>
</dbReference>
<dbReference type="PRINTS" id="PR00132">
    <property type="entry name" value="GLHYDRLASE2"/>
</dbReference>